<evidence type="ECO:0000259" key="1">
    <source>
        <dbReference type="Pfam" id="PF04233"/>
    </source>
</evidence>
<sequence>MKKEVQKIKALKALERRLSARNKKIIEKIFIELRDKIIEDNSKKYDVKMIINIDYEWLLKKFKKGLEVVYLYTFEETFKGFQNIYKKTIKSKTIKGIRDYFLKDWNIKNAGKQATKMTTTTKNILNKIITTGQEEGLSHNEVVKELVKNINGMTEQRASTIARTETSKSINTTSYETAKNVMKEKCWIHVGGKKTYRPHHKAISNKWVDIDYKWNLKDGVEAEYPHQDSLPVSEVVRCSCLIIFR</sequence>
<name>A0A0X3Y1X2_FUSNC</name>
<dbReference type="Proteomes" id="UP000054800">
    <property type="component" value="Unassembled WGS sequence"/>
</dbReference>
<organism evidence="2 3">
    <name type="scientific">Fusobacterium nucleatum subsp. nucleatum</name>
    <dbReference type="NCBI Taxonomy" id="76856"/>
    <lineage>
        <taxon>Bacteria</taxon>
        <taxon>Fusobacteriati</taxon>
        <taxon>Fusobacteriota</taxon>
        <taxon>Fusobacteriia</taxon>
        <taxon>Fusobacteriales</taxon>
        <taxon>Fusobacteriaceae</taxon>
        <taxon>Fusobacterium</taxon>
    </lineage>
</organism>
<accession>A0A0X3Y1X2</accession>
<dbReference type="Pfam" id="PF04233">
    <property type="entry name" value="Phage_Mu_F"/>
    <property type="match status" value="1"/>
</dbReference>
<proteinExistence type="predicted"/>
<dbReference type="EMBL" id="LMVH01000001">
    <property type="protein sequence ID" value="KUL98972.1"/>
    <property type="molecule type" value="Genomic_DNA"/>
</dbReference>
<dbReference type="OrthoDB" id="62511at2"/>
<dbReference type="RefSeq" id="WP_059222717.1">
    <property type="nucleotide sequence ID" value="NZ_LMVH01000001.1"/>
</dbReference>
<evidence type="ECO:0000313" key="2">
    <source>
        <dbReference type="EMBL" id="KUL98972.1"/>
    </source>
</evidence>
<feature type="domain" description="Phage head morphogenesis" evidence="1">
    <location>
        <begin position="127"/>
        <end position="211"/>
    </location>
</feature>
<reference evidence="2 3" key="1">
    <citation type="submission" date="2015-10" db="EMBL/GenBank/DDBJ databases">
        <authorList>
            <person name="Gilbert D.G."/>
        </authorList>
    </citation>
    <scope>NUCLEOTIDE SEQUENCE [LARGE SCALE GENOMIC DNA]</scope>
    <source>
        <strain evidence="2 3">ChDC F311</strain>
    </source>
</reference>
<gene>
    <name evidence="2" type="ORF">RO03_05425</name>
</gene>
<dbReference type="InterPro" id="IPR006528">
    <property type="entry name" value="Phage_head_morphogenesis_dom"/>
</dbReference>
<evidence type="ECO:0000313" key="3">
    <source>
        <dbReference type="Proteomes" id="UP000054800"/>
    </source>
</evidence>
<comment type="caution">
    <text evidence="2">The sequence shown here is derived from an EMBL/GenBank/DDBJ whole genome shotgun (WGS) entry which is preliminary data.</text>
</comment>
<dbReference type="AlphaFoldDB" id="A0A0X3Y1X2"/>
<protein>
    <recommendedName>
        <fullName evidence="1">Phage head morphogenesis domain-containing protein</fullName>
    </recommendedName>
</protein>